<dbReference type="Proteomes" id="UP001203297">
    <property type="component" value="Unassembled WGS sequence"/>
</dbReference>
<keyword evidence="2" id="KW-1185">Reference proteome</keyword>
<gene>
    <name evidence="1" type="ORF">B0F90DRAFT_1147789</name>
</gene>
<comment type="caution">
    <text evidence="1">The sequence shown here is derived from an EMBL/GenBank/DDBJ whole genome shotgun (WGS) entry which is preliminary data.</text>
</comment>
<dbReference type="EMBL" id="WTXG01000058">
    <property type="protein sequence ID" value="KAI0295414.1"/>
    <property type="molecule type" value="Genomic_DNA"/>
</dbReference>
<sequence length="295" mass="33480">MILTLGPTLSLPKQSSTQSIRPPISGINVLADIPTKKRHQTVYKSRCSASASYPLWFHVPSMNSQQSPNRNRATARVLRLSPTRVISRVNGTIHRLFSKVKKKKTGTGEDHECVTINSLSDNILLEIFNHCRLSAINLLSDDALLDISGLHQLSVFPIDLIVDTWEWHRLTHVCRKWRYVIFASPRRLDLRLLCTHGTTVRRTLDCWPALPISIKYGGVAEPTPPALKDEDNIIAALEYPARTNRFRLSSAFCSYPTMEANCRPSPAQFCVNQHRAYGFFSSMEFPFQCCRSFYC</sequence>
<dbReference type="Gene3D" id="1.20.1280.50">
    <property type="match status" value="1"/>
</dbReference>
<protein>
    <recommendedName>
        <fullName evidence="3">F-box domain-containing protein</fullName>
    </recommendedName>
</protein>
<evidence type="ECO:0000313" key="2">
    <source>
        <dbReference type="Proteomes" id="UP001203297"/>
    </source>
</evidence>
<evidence type="ECO:0008006" key="3">
    <source>
        <dbReference type="Google" id="ProtNLM"/>
    </source>
</evidence>
<organism evidence="1 2">
    <name type="scientific">Multifurca ochricompacta</name>
    <dbReference type="NCBI Taxonomy" id="376703"/>
    <lineage>
        <taxon>Eukaryota</taxon>
        <taxon>Fungi</taxon>
        <taxon>Dikarya</taxon>
        <taxon>Basidiomycota</taxon>
        <taxon>Agaricomycotina</taxon>
        <taxon>Agaricomycetes</taxon>
        <taxon>Russulales</taxon>
        <taxon>Russulaceae</taxon>
        <taxon>Multifurca</taxon>
    </lineage>
</organism>
<proteinExistence type="predicted"/>
<accession>A0AAD4LZE1</accession>
<reference evidence="1" key="1">
    <citation type="journal article" date="2022" name="New Phytol.">
        <title>Evolutionary transition to the ectomycorrhizal habit in the genomes of a hyperdiverse lineage of mushroom-forming fungi.</title>
        <authorList>
            <person name="Looney B."/>
            <person name="Miyauchi S."/>
            <person name="Morin E."/>
            <person name="Drula E."/>
            <person name="Courty P.E."/>
            <person name="Kohler A."/>
            <person name="Kuo A."/>
            <person name="LaButti K."/>
            <person name="Pangilinan J."/>
            <person name="Lipzen A."/>
            <person name="Riley R."/>
            <person name="Andreopoulos W."/>
            <person name="He G."/>
            <person name="Johnson J."/>
            <person name="Nolan M."/>
            <person name="Tritt A."/>
            <person name="Barry K.W."/>
            <person name="Grigoriev I.V."/>
            <person name="Nagy L.G."/>
            <person name="Hibbett D."/>
            <person name="Henrissat B."/>
            <person name="Matheny P.B."/>
            <person name="Labbe J."/>
            <person name="Martin F.M."/>
        </authorList>
    </citation>
    <scope>NUCLEOTIDE SEQUENCE</scope>
    <source>
        <strain evidence="1">BPL690</strain>
    </source>
</reference>
<evidence type="ECO:0000313" key="1">
    <source>
        <dbReference type="EMBL" id="KAI0295414.1"/>
    </source>
</evidence>
<name>A0AAD4LZE1_9AGAM</name>
<dbReference type="AlphaFoldDB" id="A0AAD4LZE1"/>